<dbReference type="AlphaFoldDB" id="A0A7S3Q4W8"/>
<keyword evidence="1" id="KW-0732">Signal</keyword>
<proteinExistence type="predicted"/>
<feature type="signal peptide" evidence="1">
    <location>
        <begin position="1"/>
        <end position="17"/>
    </location>
</feature>
<gene>
    <name evidence="2" type="ORF">CDEB00056_LOCUS10737</name>
</gene>
<feature type="chain" id="PRO_5031085048" evidence="1">
    <location>
        <begin position="18"/>
        <end position="127"/>
    </location>
</feature>
<evidence type="ECO:0000256" key="1">
    <source>
        <dbReference type="SAM" id="SignalP"/>
    </source>
</evidence>
<protein>
    <submittedName>
        <fullName evidence="2">Uncharacterized protein</fullName>
    </submittedName>
</protein>
<evidence type="ECO:0000313" key="2">
    <source>
        <dbReference type="EMBL" id="CAE0465885.1"/>
    </source>
</evidence>
<dbReference type="EMBL" id="HBIO01013865">
    <property type="protein sequence ID" value="CAE0465885.1"/>
    <property type="molecule type" value="Transcribed_RNA"/>
</dbReference>
<accession>A0A7S3Q4W8</accession>
<sequence length="127" mass="13132">MKISAAIILSSISGATAFTSLSQSRRSTSLNNGWDDYYNAAPAPAAPAAPVYAPPPAAPAAPAYVPPPAAPAAAAPAAPVVEEDEPMSAAWAAKVDYDPATDVFPVFPAHYRSFNEIWAEFQASKAN</sequence>
<reference evidence="2" key="1">
    <citation type="submission" date="2021-01" db="EMBL/GenBank/DDBJ databases">
        <authorList>
            <person name="Corre E."/>
            <person name="Pelletier E."/>
            <person name="Niang G."/>
            <person name="Scheremetjew M."/>
            <person name="Finn R."/>
            <person name="Kale V."/>
            <person name="Holt S."/>
            <person name="Cochrane G."/>
            <person name="Meng A."/>
            <person name="Brown T."/>
            <person name="Cohen L."/>
        </authorList>
    </citation>
    <scope>NUCLEOTIDE SEQUENCE</scope>
    <source>
        <strain evidence="2">MM31A-1</strain>
    </source>
</reference>
<organism evidence="2">
    <name type="scientific">Chaetoceros debilis</name>
    <dbReference type="NCBI Taxonomy" id="122233"/>
    <lineage>
        <taxon>Eukaryota</taxon>
        <taxon>Sar</taxon>
        <taxon>Stramenopiles</taxon>
        <taxon>Ochrophyta</taxon>
        <taxon>Bacillariophyta</taxon>
        <taxon>Coscinodiscophyceae</taxon>
        <taxon>Chaetocerotophycidae</taxon>
        <taxon>Chaetocerotales</taxon>
        <taxon>Chaetocerotaceae</taxon>
        <taxon>Chaetoceros</taxon>
    </lineage>
</organism>
<name>A0A7S3Q4W8_9STRA</name>